<reference evidence="8" key="2">
    <citation type="submission" date="2017-04" db="EMBL/GenBank/DDBJ databases">
        <title>Function of individual gut microbiota members based on whole genome sequencing of pure cultures obtained from chicken caecum.</title>
        <authorList>
            <person name="Medvecky M."/>
            <person name="Cejkova D."/>
            <person name="Polansky O."/>
            <person name="Karasova D."/>
            <person name="Kubasova T."/>
            <person name="Cizek A."/>
            <person name="Rychlik I."/>
        </authorList>
    </citation>
    <scope>NUCLEOTIDE SEQUENCE [LARGE SCALE GENOMIC DNA]</scope>
    <source>
        <strain evidence="8">An67</strain>
    </source>
</reference>
<protein>
    <submittedName>
        <fullName evidence="3">DUF4434 domain-containing protein</fullName>
    </submittedName>
</protein>
<dbReference type="GeneID" id="99751687"/>
<name>A0A174U1F8_BACUN</name>
<evidence type="ECO:0000313" key="6">
    <source>
        <dbReference type="EMBL" id="RGU38989.1"/>
    </source>
</evidence>
<dbReference type="Proteomes" id="UP000284022">
    <property type="component" value="Unassembled WGS sequence"/>
</dbReference>
<dbReference type="EMBL" id="CZAO01000017">
    <property type="protein sequence ID" value="CUQ13948.1"/>
    <property type="molecule type" value="Genomic_DNA"/>
</dbReference>
<evidence type="ECO:0000313" key="5">
    <source>
        <dbReference type="EMBL" id="RGS51512.1"/>
    </source>
</evidence>
<evidence type="ECO:0000313" key="3">
    <source>
        <dbReference type="EMBL" id="KAB4169817.1"/>
    </source>
</evidence>
<evidence type="ECO:0000313" key="7">
    <source>
        <dbReference type="Proteomes" id="UP000095766"/>
    </source>
</evidence>
<dbReference type="InterPro" id="IPR027849">
    <property type="entry name" value="DUF4434"/>
</dbReference>
<feature type="domain" description="DUF4434" evidence="1">
    <location>
        <begin position="145"/>
        <end position="432"/>
    </location>
</feature>
<proteinExistence type="predicted"/>
<dbReference type="Gene3D" id="3.20.20.80">
    <property type="entry name" value="Glycosidases"/>
    <property type="match status" value="2"/>
</dbReference>
<reference evidence="9 10" key="4">
    <citation type="submission" date="2018-08" db="EMBL/GenBank/DDBJ databases">
        <title>A genome reference for cultivated species of the human gut microbiota.</title>
        <authorList>
            <person name="Zou Y."/>
            <person name="Xue W."/>
            <person name="Luo G."/>
        </authorList>
    </citation>
    <scope>NUCLEOTIDE SEQUENCE [LARGE SCALE GENOMIC DNA]</scope>
    <source>
        <strain evidence="6 9">AF17-20</strain>
        <strain evidence="5 10">AF21-53</strain>
    </source>
</reference>
<gene>
    <name evidence="4" type="ORF">B5G17_08865</name>
    <name evidence="6" type="ORF">DWW83_12465</name>
    <name evidence="5" type="ORF">DWX87_17590</name>
    <name evidence="2" type="ORF">ERS852510_03296</name>
    <name evidence="3" type="ORF">GAQ59_11635</name>
</gene>
<dbReference type="EMBL" id="QRVP01000022">
    <property type="protein sequence ID" value="RGS51512.1"/>
    <property type="molecule type" value="Genomic_DNA"/>
</dbReference>
<dbReference type="Proteomes" id="UP000095766">
    <property type="component" value="Unassembled WGS sequence"/>
</dbReference>
<sequence length="941" mass="108944">MCIFVTICFLLFFWLIPISLYADNEIHLTLIPPAIVTNQVDLDIRGGVVNKSSQEQMYIVSLYWNKEDDEHLICRSTFKLLPGQSKTVCSIVDTEKRIGQNRVIFKVKSQNKLYRKVKDIEICKSDIRSTQRLSGAWTGIYHWSETEGKYWNKKLQEMTDSHWGEMVRAMDKLNMNIIVIQEVFRNEEYAGKHSVNVTNYTGKAFYPSNLYPGRMDIKADDPIEAILTEADRRNMNVFLGIGMFAWFDFTTESLEWHKRVAKELWEKYGHHESFYGFYISEESGGGLDNWEKSPLMRKKRKEDIVTFFKEFKAYCNTFAPGKPMMLATNSFDIPNGMDTYPDLLKHLDILCPFGFARMPKEDLKGLEAANLLQKVCDEAKAHLWFDLEAFLFNQDNSLYPRPIDGIIQDLNQFENFETILCYQFPGVFNDPEMSVCIGEKETIDLFNGYLDYLNEQKKEGKDKIVSEVKPITGTWINLAYQDVRNKYTNLQYFDNTDPGMWEQKVKELSDMGMEYLVFMAVANEGEAYYPSKLMPWAYSENRKSPVDAIMDAAARLGMKVFMSIGWAKDQDDNLRDPVIQQRQLDMMKELASIYRTHKALYGWYLPVEDCLCPILSEHAVNAVNALAEQARRLTPNKKILISPYGMVDSDFDDPEYERRLSRLKVDVITYQDEVGCVREKFPLVRLKENWQKLRTIHDKLNIALWANCETFTWEDELNDRTSALIPAAYSRLLSQQAAASAAGVENIVSFMFCGIIENPMSSFQLGQPIWSNCTFQNYMDWKRGTRYWKLLEASFLDKLANGATPEMIRDEKTPSALLDGLIAEENTGDSCWIIFNKGYHELQVDLQKEMELHDVLLRMLNYRPGGIRLPSKVYLYASLDGDSYRLLSIKDTPSFQNAKHDAWIDGVLFEGIDVNTRYLKVAFEADTPVYMDELFVNPVIR</sequence>
<organism evidence="2 7">
    <name type="scientific">Bacteroides uniformis</name>
    <dbReference type="NCBI Taxonomy" id="820"/>
    <lineage>
        <taxon>Bacteria</taxon>
        <taxon>Pseudomonadati</taxon>
        <taxon>Bacteroidota</taxon>
        <taxon>Bacteroidia</taxon>
        <taxon>Bacteroidales</taxon>
        <taxon>Bacteroidaceae</taxon>
        <taxon>Bacteroides</taxon>
    </lineage>
</organism>
<dbReference type="Pfam" id="PF14488">
    <property type="entry name" value="DUF4434"/>
    <property type="match status" value="2"/>
</dbReference>
<evidence type="ECO:0000313" key="2">
    <source>
        <dbReference type="EMBL" id="CUQ13948.1"/>
    </source>
</evidence>
<reference evidence="3 11" key="5">
    <citation type="journal article" date="2019" name="Nat. Med.">
        <title>A library of human gut bacterial isolates paired with longitudinal multiomics data enables mechanistic microbiome research.</title>
        <authorList>
            <person name="Poyet M."/>
            <person name="Groussin M."/>
            <person name="Gibbons S.M."/>
            <person name="Avila-Pacheco J."/>
            <person name="Jiang X."/>
            <person name="Kearney S.M."/>
            <person name="Perrotta A.R."/>
            <person name="Berdy B."/>
            <person name="Zhao S."/>
            <person name="Lieberman T.D."/>
            <person name="Swanson P.K."/>
            <person name="Smith M."/>
            <person name="Roesemann S."/>
            <person name="Alexander J.E."/>
            <person name="Rich S.A."/>
            <person name="Livny J."/>
            <person name="Vlamakis H."/>
            <person name="Clish C."/>
            <person name="Bullock K."/>
            <person name="Deik A."/>
            <person name="Scott J."/>
            <person name="Pierce K.A."/>
            <person name="Xavier R.J."/>
            <person name="Alm E.J."/>
        </authorList>
    </citation>
    <scope>NUCLEOTIDE SEQUENCE [LARGE SCALE GENOMIC DNA]</scope>
    <source>
        <strain evidence="3 11">BIOML-A27</strain>
    </source>
</reference>
<dbReference type="EMBL" id="WCUG01000008">
    <property type="protein sequence ID" value="KAB4169817.1"/>
    <property type="molecule type" value="Genomic_DNA"/>
</dbReference>
<dbReference type="EMBL" id="NFHS01000004">
    <property type="protein sequence ID" value="OUN54637.1"/>
    <property type="molecule type" value="Genomic_DNA"/>
</dbReference>
<reference evidence="4" key="3">
    <citation type="journal article" date="2018" name="BMC Genomics">
        <title>Whole genome sequencing and function prediction of 133 gut anaerobes isolated from chicken caecum in pure cultures.</title>
        <authorList>
            <person name="Medvecky M."/>
            <person name="Cejkova D."/>
            <person name="Polansky O."/>
            <person name="Karasova D."/>
            <person name="Kubasova T."/>
            <person name="Cizek A."/>
            <person name="Rychlik I."/>
        </authorList>
    </citation>
    <scope>NUCLEOTIDE SEQUENCE</scope>
    <source>
        <strain evidence="4">An67</strain>
    </source>
</reference>
<dbReference type="RefSeq" id="WP_005827931.1">
    <property type="nucleotide sequence ID" value="NZ_AP019724.1"/>
</dbReference>
<evidence type="ECO:0000313" key="10">
    <source>
        <dbReference type="Proteomes" id="UP000285283"/>
    </source>
</evidence>
<evidence type="ECO:0000313" key="11">
    <source>
        <dbReference type="Proteomes" id="UP000433928"/>
    </source>
</evidence>
<accession>A0A174U1F8</accession>
<evidence type="ECO:0000259" key="1">
    <source>
        <dbReference type="Pfam" id="PF14488"/>
    </source>
</evidence>
<dbReference type="Proteomes" id="UP000285283">
    <property type="component" value="Unassembled WGS sequence"/>
</dbReference>
<evidence type="ECO:0000313" key="9">
    <source>
        <dbReference type="Proteomes" id="UP000284022"/>
    </source>
</evidence>
<dbReference type="Proteomes" id="UP000433928">
    <property type="component" value="Unassembled WGS sequence"/>
</dbReference>
<evidence type="ECO:0000313" key="8">
    <source>
        <dbReference type="Proteomes" id="UP000196329"/>
    </source>
</evidence>
<dbReference type="InterPro" id="IPR017853">
    <property type="entry name" value="GH"/>
</dbReference>
<evidence type="ECO:0000313" key="4">
    <source>
        <dbReference type="EMBL" id="OUN54637.1"/>
    </source>
</evidence>
<dbReference type="Proteomes" id="UP000196329">
    <property type="component" value="Unassembled WGS sequence"/>
</dbReference>
<feature type="domain" description="DUF4434" evidence="1">
    <location>
        <begin position="471"/>
        <end position="760"/>
    </location>
</feature>
<dbReference type="EMBL" id="QRXV01000012">
    <property type="protein sequence ID" value="RGU38989.1"/>
    <property type="molecule type" value="Genomic_DNA"/>
</dbReference>
<reference evidence="2 7" key="1">
    <citation type="submission" date="2015-09" db="EMBL/GenBank/DDBJ databases">
        <authorList>
            <consortium name="Pathogen Informatics"/>
        </authorList>
    </citation>
    <scope>NUCLEOTIDE SEQUENCE [LARGE SCALE GENOMIC DNA]</scope>
    <source>
        <strain evidence="2 7">2789STDY5834898</strain>
    </source>
</reference>
<dbReference type="SUPFAM" id="SSF51445">
    <property type="entry name" value="(Trans)glycosidases"/>
    <property type="match status" value="2"/>
</dbReference>
<dbReference type="AlphaFoldDB" id="A0A174U1F8"/>